<proteinExistence type="inferred from homology"/>
<evidence type="ECO:0000256" key="2">
    <source>
        <dbReference type="HAMAP-Rule" id="MF_00460"/>
    </source>
</evidence>
<dbReference type="InterPro" id="IPR037021">
    <property type="entry name" value="RnfH_sf"/>
</dbReference>
<dbReference type="SUPFAM" id="SSF54285">
    <property type="entry name" value="MoaD/ThiS"/>
    <property type="match status" value="1"/>
</dbReference>
<comment type="similarity">
    <text evidence="1 2">Belongs to the UPF0125 (RnfH) family.</text>
</comment>
<dbReference type="InterPro" id="IPR016155">
    <property type="entry name" value="Mopterin_synth/thiamin_S_b"/>
</dbReference>
<comment type="caution">
    <text evidence="4">The sequence shown here is derived from an EMBL/GenBank/DDBJ whole genome shotgun (WGS) entry which is preliminary data.</text>
</comment>
<feature type="compositionally biased region" description="Basic and acidic residues" evidence="3">
    <location>
        <begin position="104"/>
        <end position="113"/>
    </location>
</feature>
<dbReference type="RefSeq" id="WP_094806833.1">
    <property type="nucleotide sequence ID" value="NZ_NEVT01000006.1"/>
</dbReference>
<dbReference type="PANTHER" id="PTHR37483:SF1">
    <property type="entry name" value="UPF0125 PROTEIN RATB"/>
    <property type="match status" value="1"/>
</dbReference>
<evidence type="ECO:0000256" key="1">
    <source>
        <dbReference type="ARBA" id="ARBA00010645"/>
    </source>
</evidence>
<name>A0A261VRQ4_9BORD</name>
<dbReference type="PANTHER" id="PTHR37483">
    <property type="entry name" value="UPF0125 PROTEIN RATB"/>
    <property type="match status" value="1"/>
</dbReference>
<reference evidence="5" key="1">
    <citation type="submission" date="2017-05" db="EMBL/GenBank/DDBJ databases">
        <title>Complete and WGS of Bordetella genogroups.</title>
        <authorList>
            <person name="Spilker T."/>
            <person name="Lipuma J."/>
        </authorList>
    </citation>
    <scope>NUCLEOTIDE SEQUENCE [LARGE SCALE GENOMIC DNA]</scope>
    <source>
        <strain evidence="5">AU8256</strain>
    </source>
</reference>
<dbReference type="NCBIfam" id="NF002490">
    <property type="entry name" value="PRK01777.1"/>
    <property type="match status" value="1"/>
</dbReference>
<feature type="region of interest" description="Disordered" evidence="3">
    <location>
        <begin position="89"/>
        <end position="113"/>
    </location>
</feature>
<evidence type="ECO:0000256" key="3">
    <source>
        <dbReference type="SAM" id="MobiDB-lite"/>
    </source>
</evidence>
<feature type="compositionally biased region" description="Basic residues" evidence="3">
    <location>
        <begin position="89"/>
        <end position="100"/>
    </location>
</feature>
<evidence type="ECO:0000313" key="4">
    <source>
        <dbReference type="EMBL" id="OZI75923.1"/>
    </source>
</evidence>
<organism evidence="4 5">
    <name type="scientific">Bordetella genomosp. 2</name>
    <dbReference type="NCBI Taxonomy" id="1983456"/>
    <lineage>
        <taxon>Bacteria</taxon>
        <taxon>Pseudomonadati</taxon>
        <taxon>Pseudomonadota</taxon>
        <taxon>Betaproteobacteria</taxon>
        <taxon>Burkholderiales</taxon>
        <taxon>Alcaligenaceae</taxon>
        <taxon>Bordetella</taxon>
    </lineage>
</organism>
<keyword evidence="5" id="KW-1185">Reference proteome</keyword>
<dbReference type="EMBL" id="NEVT01000006">
    <property type="protein sequence ID" value="OZI75923.1"/>
    <property type="molecule type" value="Genomic_DNA"/>
</dbReference>
<accession>A0A261VRQ4</accession>
<dbReference type="InterPro" id="IPR005346">
    <property type="entry name" value="RnfH"/>
</dbReference>
<evidence type="ECO:0000313" key="5">
    <source>
        <dbReference type="Proteomes" id="UP000215633"/>
    </source>
</evidence>
<dbReference type="AlphaFoldDB" id="A0A261VRQ4"/>
<sequence>MASEAGVLRVSVCHAMPSAVWQRTLALPAGATVAQALQASGLAAAFPGLDPWACGVGIFGQQCRADTPLADGDRVEIYRPLTYDPMVSRRRRAEHRRAKAAARLGRERPPGLL</sequence>
<dbReference type="Gene3D" id="3.10.20.280">
    <property type="entry name" value="RnfH-like"/>
    <property type="match status" value="1"/>
</dbReference>
<dbReference type="Proteomes" id="UP000215633">
    <property type="component" value="Unassembled WGS sequence"/>
</dbReference>
<gene>
    <name evidence="4" type="ORF">CAL24_12055</name>
</gene>
<dbReference type="HAMAP" id="MF_00460">
    <property type="entry name" value="UPF0125_RnfH"/>
    <property type="match status" value="1"/>
</dbReference>
<dbReference type="Pfam" id="PF03658">
    <property type="entry name" value="Ub-RnfH"/>
    <property type="match status" value="1"/>
</dbReference>
<protein>
    <recommendedName>
        <fullName evidence="2">UPF0125 protein CAL24_12055</fullName>
    </recommendedName>
</protein>